<dbReference type="PROSITE" id="PS50893">
    <property type="entry name" value="ABC_TRANSPORTER_2"/>
    <property type="match status" value="1"/>
</dbReference>
<comment type="caution">
    <text evidence="5">The sequence shown here is derived from an EMBL/GenBank/DDBJ whole genome shotgun (WGS) entry which is preliminary data.</text>
</comment>
<dbReference type="AlphaFoldDB" id="A0A559J4K4"/>
<keyword evidence="6" id="KW-1185">Reference proteome</keyword>
<dbReference type="PANTHER" id="PTHR42711:SF1">
    <property type="entry name" value="ABC-TRANSPORT PROTEIN, ATP-BINDING COMPONENT"/>
    <property type="match status" value="1"/>
</dbReference>
<proteinExistence type="predicted"/>
<evidence type="ECO:0000313" key="5">
    <source>
        <dbReference type="EMBL" id="TVX94792.1"/>
    </source>
</evidence>
<gene>
    <name evidence="5" type="ORF">FPZ45_24685</name>
</gene>
<dbReference type="PANTHER" id="PTHR42711">
    <property type="entry name" value="ABC TRANSPORTER ATP-BINDING PROTEIN"/>
    <property type="match status" value="1"/>
</dbReference>
<evidence type="ECO:0000313" key="6">
    <source>
        <dbReference type="Proteomes" id="UP000316330"/>
    </source>
</evidence>
<dbReference type="InterPro" id="IPR003593">
    <property type="entry name" value="AAA+_ATPase"/>
</dbReference>
<protein>
    <submittedName>
        <fullName evidence="5">ATP-binding cassette domain-containing protein</fullName>
    </submittedName>
</protein>
<dbReference type="SMART" id="SM00382">
    <property type="entry name" value="AAA"/>
    <property type="match status" value="1"/>
</dbReference>
<dbReference type="GO" id="GO:0016887">
    <property type="term" value="F:ATP hydrolysis activity"/>
    <property type="evidence" value="ECO:0007669"/>
    <property type="project" value="InterPro"/>
</dbReference>
<dbReference type="Gene3D" id="3.40.50.300">
    <property type="entry name" value="P-loop containing nucleotide triphosphate hydrolases"/>
    <property type="match status" value="1"/>
</dbReference>
<dbReference type="InterPro" id="IPR027417">
    <property type="entry name" value="P-loop_NTPase"/>
</dbReference>
<dbReference type="GO" id="GO:0005524">
    <property type="term" value="F:ATP binding"/>
    <property type="evidence" value="ECO:0007669"/>
    <property type="project" value="UniProtKB-KW"/>
</dbReference>
<accession>A0A559J4K4</accession>
<evidence type="ECO:0000256" key="1">
    <source>
        <dbReference type="ARBA" id="ARBA00022448"/>
    </source>
</evidence>
<keyword evidence="1" id="KW-0813">Transport</keyword>
<dbReference type="InterPro" id="IPR050763">
    <property type="entry name" value="ABC_transporter_ATP-binding"/>
</dbReference>
<evidence type="ECO:0000259" key="4">
    <source>
        <dbReference type="PROSITE" id="PS50893"/>
    </source>
</evidence>
<dbReference type="SUPFAM" id="SSF52540">
    <property type="entry name" value="P-loop containing nucleoside triphosphate hydrolases"/>
    <property type="match status" value="1"/>
</dbReference>
<sequence length="328" mass="37791">MAENDYIINVIGLKKAFKVSKREEGFGAAIKSLWSRNHETVYGVDGIDMKVQRGEIRGLIGPNGAGKSTTIKILSGILHPEEGQVNVMGYVPWKERQKYVKKLGVVFGQKSQLWWDLPPIDTYALNREMYKVPHKRYLELVDYFKELLQIGDVVHKPVRQLSLGERMKCEFVCAMLHEPELVFLDEPTIGLDIISKENIRKFVKQVNQDLRTTFILTTHDMSDLENLCENVTIINKGKVVYDNGMSRLGHYFSKKKLIDVQFKEPLDRGRLDEYTLLSSDELTATIELDLDEDDLRQFVYELLGKLPVQDINIRNIPIEDVIRDIYTA</sequence>
<dbReference type="Pfam" id="PF00005">
    <property type="entry name" value="ABC_tran"/>
    <property type="match status" value="1"/>
</dbReference>
<dbReference type="Proteomes" id="UP000316330">
    <property type="component" value="Unassembled WGS sequence"/>
</dbReference>
<dbReference type="EMBL" id="VNJJ01000029">
    <property type="protein sequence ID" value="TVX94792.1"/>
    <property type="molecule type" value="Genomic_DNA"/>
</dbReference>
<reference evidence="5 6" key="1">
    <citation type="submission" date="2019-07" db="EMBL/GenBank/DDBJ databases">
        <authorList>
            <person name="Kim J."/>
        </authorList>
    </citation>
    <scope>NUCLEOTIDE SEQUENCE [LARGE SCALE GENOMIC DNA]</scope>
    <source>
        <strain evidence="5 6">G13</strain>
    </source>
</reference>
<evidence type="ECO:0000256" key="2">
    <source>
        <dbReference type="ARBA" id="ARBA00022741"/>
    </source>
</evidence>
<keyword evidence="3 5" id="KW-0067">ATP-binding</keyword>
<dbReference type="OrthoDB" id="9804819at2"/>
<feature type="domain" description="ABC transporter" evidence="4">
    <location>
        <begin position="28"/>
        <end position="261"/>
    </location>
</feature>
<organism evidence="5 6">
    <name type="scientific">Cohnella terricola</name>
    <dbReference type="NCBI Taxonomy" id="1289167"/>
    <lineage>
        <taxon>Bacteria</taxon>
        <taxon>Bacillati</taxon>
        <taxon>Bacillota</taxon>
        <taxon>Bacilli</taxon>
        <taxon>Bacillales</taxon>
        <taxon>Paenibacillaceae</taxon>
        <taxon>Cohnella</taxon>
    </lineage>
</organism>
<name>A0A559J4K4_9BACL</name>
<dbReference type="RefSeq" id="WP_144707321.1">
    <property type="nucleotide sequence ID" value="NZ_VNJJ01000029.1"/>
</dbReference>
<dbReference type="InterPro" id="IPR003439">
    <property type="entry name" value="ABC_transporter-like_ATP-bd"/>
</dbReference>
<keyword evidence="2" id="KW-0547">Nucleotide-binding</keyword>
<evidence type="ECO:0000256" key="3">
    <source>
        <dbReference type="ARBA" id="ARBA00022840"/>
    </source>
</evidence>